<feature type="transmembrane region" description="Helical" evidence="1">
    <location>
        <begin position="167"/>
        <end position="186"/>
    </location>
</feature>
<keyword evidence="1" id="KW-1133">Transmembrane helix</keyword>
<reference evidence="2" key="1">
    <citation type="submission" date="2020-10" db="EMBL/GenBank/DDBJ databases">
        <authorList>
            <person name="Gilroy R."/>
        </authorList>
    </citation>
    <scope>NUCLEOTIDE SEQUENCE</scope>
    <source>
        <strain evidence="2">CHK136-897</strain>
    </source>
</reference>
<dbReference type="InterPro" id="IPR009663">
    <property type="entry name" value="PAP_PilO"/>
</dbReference>
<keyword evidence="1" id="KW-0472">Membrane</keyword>
<organism evidence="2 3">
    <name type="scientific">Candidatus Enterousia avicola</name>
    <dbReference type="NCBI Taxonomy" id="2840787"/>
    <lineage>
        <taxon>Bacteria</taxon>
        <taxon>Pseudomonadati</taxon>
        <taxon>Pseudomonadota</taxon>
        <taxon>Alphaproteobacteria</taxon>
        <taxon>Candidatus Enterousia</taxon>
    </lineage>
</organism>
<accession>A0A9D1SMP8</accession>
<name>A0A9D1SMP8_9PROT</name>
<comment type="caution">
    <text evidence="2">The sequence shown here is derived from an EMBL/GenBank/DDBJ whole genome shotgun (WGS) entry which is preliminary data.</text>
</comment>
<sequence>MPSQVITIDRKKYAVGLFWQPTGAGYVARTYAKTLARSVDKKLNLYTEYRAMVGLGSKKFGHKSGMYSAAAAVTESLGEFTSFLAVFEIDKLFYLVAVRNGVILEDKLFDKEEDARAEYFKLSEIPDWGALFAPGAWGMPRAVERSLSDLVMRGPKAMLHPISRTKAGIASAVMMLFFAVCIGWFFREPLEQMVEPQPELSQVTPEIAAEYQRQLDEKNKELDAEFEIEREPQPEPIRMPYDYLPEPEKRAEICFKAIAFLMQPISGWSQVSAECGENYASAVFNRDFGTLGDFYTIATGLMPGAFVQRESDDSLYVRVKLPDAPIKASLDERDIETVTRDVLTQFQYSNMSADVNMVVDTLTNGVETVNLDVVEIAVQSKLEPVQFMKIFEEFGGVYMTRCAWDASTRIWNYEVIIYAK</sequence>
<dbReference type="Pfam" id="PF06864">
    <property type="entry name" value="PAP_PilO"/>
    <property type="match status" value="1"/>
</dbReference>
<protein>
    <submittedName>
        <fullName evidence="2">Type 4b pilus protein PilO2</fullName>
    </submittedName>
</protein>
<dbReference type="AlphaFoldDB" id="A0A9D1SMP8"/>
<evidence type="ECO:0000313" key="3">
    <source>
        <dbReference type="Proteomes" id="UP000824142"/>
    </source>
</evidence>
<dbReference type="Proteomes" id="UP000824142">
    <property type="component" value="Unassembled WGS sequence"/>
</dbReference>
<evidence type="ECO:0000256" key="1">
    <source>
        <dbReference type="SAM" id="Phobius"/>
    </source>
</evidence>
<reference evidence="2" key="2">
    <citation type="journal article" date="2021" name="PeerJ">
        <title>Extensive microbial diversity within the chicken gut microbiome revealed by metagenomics and culture.</title>
        <authorList>
            <person name="Gilroy R."/>
            <person name="Ravi A."/>
            <person name="Getino M."/>
            <person name="Pursley I."/>
            <person name="Horton D.L."/>
            <person name="Alikhan N.F."/>
            <person name="Baker D."/>
            <person name="Gharbi K."/>
            <person name="Hall N."/>
            <person name="Watson M."/>
            <person name="Adriaenssens E.M."/>
            <person name="Foster-Nyarko E."/>
            <person name="Jarju S."/>
            <person name="Secka A."/>
            <person name="Antonio M."/>
            <person name="Oren A."/>
            <person name="Chaudhuri R.R."/>
            <person name="La Ragione R."/>
            <person name="Hildebrand F."/>
            <person name="Pallen M.J."/>
        </authorList>
    </citation>
    <scope>NUCLEOTIDE SEQUENCE</scope>
    <source>
        <strain evidence="2">CHK136-897</strain>
    </source>
</reference>
<gene>
    <name evidence="2" type="primary">pilO2</name>
    <name evidence="2" type="ORF">IAC63_01205</name>
</gene>
<evidence type="ECO:0000313" key="2">
    <source>
        <dbReference type="EMBL" id="HIU65242.1"/>
    </source>
</evidence>
<keyword evidence="1" id="KW-0812">Transmembrane</keyword>
<proteinExistence type="predicted"/>
<dbReference type="EMBL" id="DVNO01000008">
    <property type="protein sequence ID" value="HIU65242.1"/>
    <property type="molecule type" value="Genomic_DNA"/>
</dbReference>